<evidence type="ECO:0000313" key="5">
    <source>
        <dbReference type="Proteomes" id="UP000740605"/>
    </source>
</evidence>
<dbReference type="EMBL" id="JAFLHG010000001">
    <property type="protein sequence ID" value="MBT8796850.1"/>
    <property type="molecule type" value="Genomic_DNA"/>
</dbReference>
<name>A0ABS5XQP8_9MICO</name>
<feature type="domain" description="Transposase IS4-like" evidence="2">
    <location>
        <begin position="97"/>
        <end position="285"/>
    </location>
</feature>
<feature type="region of interest" description="Disordered" evidence="1">
    <location>
        <begin position="220"/>
        <end position="241"/>
    </location>
</feature>
<evidence type="ECO:0000313" key="4">
    <source>
        <dbReference type="EMBL" id="MBT8796850.1"/>
    </source>
</evidence>
<accession>A0ABS5XQP8</accession>
<keyword evidence="5" id="KW-1185">Reference proteome</keyword>
<evidence type="ECO:0000256" key="1">
    <source>
        <dbReference type="SAM" id="MobiDB-lite"/>
    </source>
</evidence>
<reference evidence="4 5" key="1">
    <citation type="submission" date="2021-03" db="EMBL/GenBank/DDBJ databases">
        <title>Microbacterium pauli sp. nov., isolated from microfiltered milk.</title>
        <authorList>
            <person name="Bellassi P."/>
            <person name="Fontana A."/>
            <person name="Callegari M.L."/>
            <person name="Lorenzo M."/>
            <person name="Cappa F."/>
        </authorList>
    </citation>
    <scope>NUCLEOTIDE SEQUENCE [LARGE SCALE GENOMIC DNA]</scope>
    <source>
        <strain evidence="4 5">DSM 18909</strain>
    </source>
</reference>
<organism evidence="4 5">
    <name type="scientific">Microbacterium flavum</name>
    <dbReference type="NCBI Taxonomy" id="415216"/>
    <lineage>
        <taxon>Bacteria</taxon>
        <taxon>Bacillati</taxon>
        <taxon>Actinomycetota</taxon>
        <taxon>Actinomycetes</taxon>
        <taxon>Micrococcales</taxon>
        <taxon>Microbacteriaceae</taxon>
        <taxon>Microbacterium</taxon>
    </lineage>
</organism>
<proteinExistence type="predicted"/>
<protein>
    <submittedName>
        <fullName evidence="4">IS5 family transposase</fullName>
    </submittedName>
</protein>
<dbReference type="PANTHER" id="PTHR30007:SF1">
    <property type="entry name" value="BLR1914 PROTEIN"/>
    <property type="match status" value="1"/>
</dbReference>
<dbReference type="PANTHER" id="PTHR30007">
    <property type="entry name" value="PHP DOMAIN PROTEIN"/>
    <property type="match status" value="1"/>
</dbReference>
<dbReference type="InterPro" id="IPR025161">
    <property type="entry name" value="IS402-like_dom"/>
</dbReference>
<evidence type="ECO:0000259" key="3">
    <source>
        <dbReference type="Pfam" id="PF13340"/>
    </source>
</evidence>
<sequence length="297" mass="33210">MSRFQVLSDAQWSSIEGMLPRPTGRPGRKFSDARTMVEAIVYRYRTGIAWRDLPEVFGPWQTAWTWHHRMASNGTWDRALDKLTAAADAAGLIDWSLSVDSTIARAHQHATNTTRLTGAGSNYKNLREEPPDHGIGRSRGGLSTKIHQLVDGNGLPLVTLLTAGQAGDSPMFLPLMAQLRVGRDRGRPRTRPDAVRGDRAYSSRAIRDHLRSRGIKAVIPEPDDQKGHRKRRGARGGRPVALDTADYKNRNVIERRYCHIKQWRGLATRYDKHAIVYRAAVVLNAVIAWAKALSDTP</sequence>
<evidence type="ECO:0000259" key="2">
    <source>
        <dbReference type="Pfam" id="PF01609"/>
    </source>
</evidence>
<dbReference type="Proteomes" id="UP000740605">
    <property type="component" value="Unassembled WGS sequence"/>
</dbReference>
<dbReference type="Pfam" id="PF01609">
    <property type="entry name" value="DDE_Tnp_1"/>
    <property type="match status" value="1"/>
</dbReference>
<dbReference type="NCBIfam" id="NF033580">
    <property type="entry name" value="transpos_IS5_3"/>
    <property type="match status" value="1"/>
</dbReference>
<comment type="caution">
    <text evidence="4">The sequence shown here is derived from an EMBL/GenBank/DDBJ whole genome shotgun (WGS) entry which is preliminary data.</text>
</comment>
<gene>
    <name evidence="4" type="ORF">J0P97_02015</name>
</gene>
<dbReference type="InterPro" id="IPR002559">
    <property type="entry name" value="Transposase_11"/>
</dbReference>
<dbReference type="Pfam" id="PF13340">
    <property type="entry name" value="DUF4096"/>
    <property type="match status" value="1"/>
</dbReference>
<dbReference type="RefSeq" id="WP_215486085.1">
    <property type="nucleotide sequence ID" value="NZ_BAAAPJ010000001.1"/>
</dbReference>
<feature type="domain" description="Insertion element IS402-like" evidence="3">
    <location>
        <begin position="7"/>
        <end position="79"/>
    </location>
</feature>